<dbReference type="CDD" id="cd00093">
    <property type="entry name" value="HTH_XRE"/>
    <property type="match status" value="1"/>
</dbReference>
<dbReference type="PROSITE" id="PS50943">
    <property type="entry name" value="HTH_CROC1"/>
    <property type="match status" value="1"/>
</dbReference>
<dbReference type="Gene3D" id="1.10.260.40">
    <property type="entry name" value="lambda repressor-like DNA-binding domains"/>
    <property type="match status" value="1"/>
</dbReference>
<protein>
    <submittedName>
        <fullName evidence="2">Phage transcriptional regulator Cro/CI family</fullName>
    </submittedName>
</protein>
<sequence>MFYEKLQELSKKTGKSFAVIERDLGLPKNSMYNYKKSNPTSERLNQLAKYFNVSADYLLGGDDKKIDENLTEQENDLVRAFRIESEDMAEEEQAQFNKSLKDMMKIAKDLLNDDSNWKK</sequence>
<dbReference type="AlphaFoldDB" id="A0A0V8DIX9"/>
<dbReference type="InterPro" id="IPR001387">
    <property type="entry name" value="Cro/C1-type_HTH"/>
</dbReference>
<proteinExistence type="predicted"/>
<reference evidence="3" key="1">
    <citation type="submission" date="2015-10" db="EMBL/GenBank/DDBJ databases">
        <title>Draft Genome Sequences of 11 Lactococcus lactis subspecies cremoris strains.</title>
        <authorList>
            <person name="Wels M."/>
            <person name="Backus L."/>
            <person name="Boekhorst J."/>
            <person name="Dijkstra A."/>
            <person name="Beerthuizen M."/>
            <person name="Kelly W."/>
            <person name="Siezen R."/>
            <person name="Bachmann H."/>
            <person name="Van Hijum S."/>
        </authorList>
    </citation>
    <scope>NUCLEOTIDE SEQUENCE [LARGE SCALE GENOMIC DNA]</scope>
    <source>
        <strain evidence="3">LMG8520</strain>
    </source>
</reference>
<evidence type="ECO:0000313" key="3">
    <source>
        <dbReference type="Proteomes" id="UP000054230"/>
    </source>
</evidence>
<name>A0A0V8DIX9_LACLL</name>
<dbReference type="RefSeq" id="WP_058209254.1">
    <property type="nucleotide sequence ID" value="NZ_LKLP01000028.1"/>
</dbReference>
<gene>
    <name evidence="2" type="ORF">LMG8520_0545</name>
</gene>
<evidence type="ECO:0000313" key="2">
    <source>
        <dbReference type="EMBL" id="KSU13566.1"/>
    </source>
</evidence>
<dbReference type="Proteomes" id="UP000054230">
    <property type="component" value="Unassembled WGS sequence"/>
</dbReference>
<evidence type="ECO:0000259" key="1">
    <source>
        <dbReference type="PROSITE" id="PS50943"/>
    </source>
</evidence>
<dbReference type="EMBL" id="LKLP01000028">
    <property type="protein sequence ID" value="KSU13566.1"/>
    <property type="molecule type" value="Genomic_DNA"/>
</dbReference>
<feature type="domain" description="HTH cro/C1-type" evidence="1">
    <location>
        <begin position="36"/>
        <end position="58"/>
    </location>
</feature>
<dbReference type="PATRIC" id="fig|1360.106.peg.1916"/>
<dbReference type="InterPro" id="IPR010982">
    <property type="entry name" value="Lambda_DNA-bd_dom_sf"/>
</dbReference>
<comment type="caution">
    <text evidence="2">The sequence shown here is derived from an EMBL/GenBank/DDBJ whole genome shotgun (WGS) entry which is preliminary data.</text>
</comment>
<dbReference type="GO" id="GO:0003677">
    <property type="term" value="F:DNA binding"/>
    <property type="evidence" value="ECO:0007669"/>
    <property type="project" value="InterPro"/>
</dbReference>
<dbReference type="SUPFAM" id="SSF47413">
    <property type="entry name" value="lambda repressor-like DNA-binding domains"/>
    <property type="match status" value="1"/>
</dbReference>
<organism evidence="2 3">
    <name type="scientific">Lactococcus lactis subsp. lactis</name>
    <name type="common">Streptococcus lactis</name>
    <dbReference type="NCBI Taxonomy" id="1360"/>
    <lineage>
        <taxon>Bacteria</taxon>
        <taxon>Bacillati</taxon>
        <taxon>Bacillota</taxon>
        <taxon>Bacilli</taxon>
        <taxon>Lactobacillales</taxon>
        <taxon>Streptococcaceae</taxon>
        <taxon>Lactococcus</taxon>
    </lineage>
</organism>
<accession>A0A0V8DIX9</accession>